<name>A0A8J6E5D3_ELECQ</name>
<comment type="caution">
    <text evidence="1">The sequence shown here is derived from an EMBL/GenBank/DDBJ whole genome shotgun (WGS) entry which is preliminary data.</text>
</comment>
<organism evidence="1 2">
    <name type="scientific">Eleutherodactylus coqui</name>
    <name type="common">Puerto Rican coqui</name>
    <dbReference type="NCBI Taxonomy" id="57060"/>
    <lineage>
        <taxon>Eukaryota</taxon>
        <taxon>Metazoa</taxon>
        <taxon>Chordata</taxon>
        <taxon>Craniata</taxon>
        <taxon>Vertebrata</taxon>
        <taxon>Euteleostomi</taxon>
        <taxon>Amphibia</taxon>
        <taxon>Batrachia</taxon>
        <taxon>Anura</taxon>
        <taxon>Neobatrachia</taxon>
        <taxon>Hyloidea</taxon>
        <taxon>Eleutherodactylidae</taxon>
        <taxon>Eleutherodactylinae</taxon>
        <taxon>Eleutherodactylus</taxon>
        <taxon>Eleutherodactylus</taxon>
    </lineage>
</organism>
<keyword evidence="2" id="KW-1185">Reference proteome</keyword>
<sequence length="70" mass="8143">MQNISHILNMKMASPLYEFSDGQQDLIYDKTISHILNMNISSLLCELFDILPFCDFHSYQLVMNQKMGLV</sequence>
<reference evidence="1" key="1">
    <citation type="thesis" date="2020" institute="ProQuest LLC" country="789 East Eisenhower Parkway, Ann Arbor, MI, USA">
        <title>Comparative Genomics and Chromosome Evolution.</title>
        <authorList>
            <person name="Mudd A.B."/>
        </authorList>
    </citation>
    <scope>NUCLEOTIDE SEQUENCE</scope>
    <source>
        <strain evidence="1">HN-11 Male</strain>
        <tissue evidence="1">Kidney and liver</tissue>
    </source>
</reference>
<protein>
    <submittedName>
        <fullName evidence="1">Uncharacterized protein</fullName>
    </submittedName>
</protein>
<gene>
    <name evidence="1" type="ORF">GDO78_021367</name>
</gene>
<evidence type="ECO:0000313" key="1">
    <source>
        <dbReference type="EMBL" id="KAG9463645.1"/>
    </source>
</evidence>
<dbReference type="OrthoDB" id="10531233at2759"/>
<accession>A0A8J6E5D3</accession>
<dbReference type="AlphaFoldDB" id="A0A8J6E5D3"/>
<proteinExistence type="predicted"/>
<dbReference type="EMBL" id="WNTK01006299">
    <property type="protein sequence ID" value="KAG9463645.1"/>
    <property type="molecule type" value="Genomic_DNA"/>
</dbReference>
<evidence type="ECO:0000313" key="2">
    <source>
        <dbReference type="Proteomes" id="UP000770717"/>
    </source>
</evidence>
<dbReference type="Proteomes" id="UP000770717">
    <property type="component" value="Unassembled WGS sequence"/>
</dbReference>